<dbReference type="Proteomes" id="UP000694866">
    <property type="component" value="Unplaced"/>
</dbReference>
<dbReference type="Pfam" id="PF01263">
    <property type="entry name" value="Aldose_epim"/>
    <property type="match status" value="1"/>
</dbReference>
<dbReference type="GO" id="GO:0030246">
    <property type="term" value="F:carbohydrate binding"/>
    <property type="evidence" value="ECO:0007669"/>
    <property type="project" value="InterPro"/>
</dbReference>
<accession>A0A9R1T756</accession>
<comment type="function">
    <text evidence="5">Mutarotase that catalyzes the interconversion of beta-D-galactose and alpha-D-galactose during galactose metabolism. Beta-D-galactose is metabolized in the liver into glucose 1-phosphate, the primary metabolic fuel, by the action of four enzymes that constitute the Leloir pathway: GALM, GALK1 (galactokinase), GALT (galactose-1-phosphate uridylyltransferase) and GALE (UDP-galactose-4'-epimerase). Involved in the maintenance of the equilibrium between the beta- and alpha-anomers of galactose, therefore ensuring a sufficient supply of the alpha-anomer for GALK1. Also active on D-glucose although shows a preference for galactose over glucose.</text>
</comment>
<dbReference type="GO" id="GO:0033499">
    <property type="term" value="P:galactose catabolic process via UDP-galactose, Leloir pathway"/>
    <property type="evidence" value="ECO:0007669"/>
    <property type="project" value="TreeGrafter"/>
</dbReference>
<evidence type="ECO:0000256" key="2">
    <source>
        <dbReference type="ARBA" id="ARBA00004947"/>
    </source>
</evidence>
<dbReference type="PANTHER" id="PTHR10091:SF0">
    <property type="entry name" value="GALACTOSE MUTAROTASE"/>
    <property type="match status" value="1"/>
</dbReference>
<keyword evidence="7" id="KW-1185">Reference proteome</keyword>
<feature type="compositionally biased region" description="Basic and acidic residues" evidence="6">
    <location>
        <begin position="310"/>
        <end position="319"/>
    </location>
</feature>
<dbReference type="InterPro" id="IPR008183">
    <property type="entry name" value="Aldose_1/G6P_1-epimerase"/>
</dbReference>
<evidence type="ECO:0000256" key="4">
    <source>
        <dbReference type="ARBA" id="ARBA00032729"/>
    </source>
</evidence>
<gene>
    <name evidence="8 9" type="primary">LOC105267148</name>
</gene>
<accession>A0A9R1T7E0</accession>
<organism evidence="7 9">
    <name type="scientific">Fopius arisanus</name>
    <dbReference type="NCBI Taxonomy" id="64838"/>
    <lineage>
        <taxon>Eukaryota</taxon>
        <taxon>Metazoa</taxon>
        <taxon>Ecdysozoa</taxon>
        <taxon>Arthropoda</taxon>
        <taxon>Hexapoda</taxon>
        <taxon>Insecta</taxon>
        <taxon>Pterygota</taxon>
        <taxon>Neoptera</taxon>
        <taxon>Endopterygota</taxon>
        <taxon>Hymenoptera</taxon>
        <taxon>Apocrita</taxon>
        <taxon>Ichneumonoidea</taxon>
        <taxon>Braconidae</taxon>
        <taxon>Opiinae</taxon>
        <taxon>Fopius</taxon>
    </lineage>
</organism>
<comment type="catalytic activity">
    <reaction evidence="1">
        <text>alpha-D-galactose = beta-D-galactose</text>
        <dbReference type="Rhea" id="RHEA:28675"/>
        <dbReference type="ChEBI" id="CHEBI:27667"/>
        <dbReference type="ChEBI" id="CHEBI:28061"/>
        <dbReference type="EC" id="5.1.3.3"/>
    </reaction>
    <physiologicalReaction direction="right-to-left" evidence="1">
        <dbReference type="Rhea" id="RHEA:28677"/>
    </physiologicalReaction>
</comment>
<dbReference type="GO" id="GO:0004034">
    <property type="term" value="F:aldose 1-epimerase activity"/>
    <property type="evidence" value="ECO:0007669"/>
    <property type="project" value="UniProtKB-EC"/>
</dbReference>
<dbReference type="PANTHER" id="PTHR10091">
    <property type="entry name" value="ALDOSE-1-EPIMERASE"/>
    <property type="match status" value="1"/>
</dbReference>
<evidence type="ECO:0000256" key="6">
    <source>
        <dbReference type="SAM" id="MobiDB-lite"/>
    </source>
</evidence>
<evidence type="ECO:0000313" key="7">
    <source>
        <dbReference type="Proteomes" id="UP000694866"/>
    </source>
</evidence>
<dbReference type="KEGG" id="fas:105267148"/>
<comment type="pathway">
    <text evidence="2">Carbohydrate metabolism; galactose metabolism.</text>
</comment>
<dbReference type="RefSeq" id="XP_011304105.1">
    <property type="nucleotide sequence ID" value="XM_011305803.1"/>
</dbReference>
<dbReference type="InterPro" id="IPR014718">
    <property type="entry name" value="GH-type_carb-bd"/>
</dbReference>
<dbReference type="AlphaFoldDB" id="A0A9R1T756"/>
<name>A0A9R1T756_9HYME</name>
<dbReference type="SUPFAM" id="SSF74650">
    <property type="entry name" value="Galactose mutarotase-like"/>
    <property type="match status" value="1"/>
</dbReference>
<sequence>MTTEGTIIDEDGFGVIPIITDDNRNFEIVKRYTLTNKTKASVTLITWGAGIQGIRVPNYRGILGDVVLGFDDIDGYWNNRHVGRILGRVTRRVSTDISPSLSHDPLVSGINNKSPGFDSVNWDSYILGEQVVMSHLSRNDRFHPGEVLTQVKYSWSDNNELFMDLRASCTRPTPVDITSFCLFNLAGHGMGSEELNKHVVSINASKWLHSDVRTKLPSGAVRSVRKTKFDLRTPTELNLKRLESIPGGGYDHFFCVNSPSTLCYRFHARVLHPDSGRVLEVNSNQAGLHFYTANEFPRLQEDLHYWDRSESPCRRDKNNNSRGKSSGIPAKGGVMYKRHSGFSISPRNYPDSVNFNHFPSNILYPGHDYHYAMALKFGIKKSIPE</sequence>
<proteinExistence type="predicted"/>
<evidence type="ECO:0000256" key="5">
    <source>
        <dbReference type="ARBA" id="ARBA00045743"/>
    </source>
</evidence>
<feature type="region of interest" description="Disordered" evidence="6">
    <location>
        <begin position="310"/>
        <end position="332"/>
    </location>
</feature>
<evidence type="ECO:0000313" key="9">
    <source>
        <dbReference type="RefSeq" id="XP_011304105.1"/>
    </source>
</evidence>
<dbReference type="GO" id="GO:0006006">
    <property type="term" value="P:glucose metabolic process"/>
    <property type="evidence" value="ECO:0007669"/>
    <property type="project" value="TreeGrafter"/>
</dbReference>
<dbReference type="RefSeq" id="XP_011304104.1">
    <property type="nucleotide sequence ID" value="XM_011305802.1"/>
</dbReference>
<evidence type="ECO:0000256" key="3">
    <source>
        <dbReference type="ARBA" id="ARBA00021023"/>
    </source>
</evidence>
<dbReference type="Gene3D" id="2.70.98.10">
    <property type="match status" value="1"/>
</dbReference>
<dbReference type="InterPro" id="IPR011013">
    <property type="entry name" value="Gal_mutarotase_sf_dom"/>
</dbReference>
<evidence type="ECO:0000313" key="8">
    <source>
        <dbReference type="RefSeq" id="XP_011304104.1"/>
    </source>
</evidence>
<reference evidence="8 9" key="1">
    <citation type="submission" date="2025-04" db="UniProtKB">
        <authorList>
            <consortium name="RefSeq"/>
        </authorList>
    </citation>
    <scope>IDENTIFICATION</scope>
    <source>
        <strain evidence="8 9">USDA-PBARC FA_bdor</strain>
        <tissue evidence="8 9">Whole organism</tissue>
    </source>
</reference>
<dbReference type="GeneID" id="105267148"/>
<dbReference type="OrthoDB" id="274691at2759"/>
<protein>
    <recommendedName>
        <fullName evidence="3">Galactose mutarotase</fullName>
    </recommendedName>
    <alternativeName>
        <fullName evidence="4">Aldose 1-epimerase</fullName>
    </alternativeName>
</protein>
<evidence type="ECO:0000256" key="1">
    <source>
        <dbReference type="ARBA" id="ARBA00001712"/>
    </source>
</evidence>